<sequence>MAASNGSLSECGSPPTGNKKCYIIRLLETSKPLPDNGHSPLFEDKRKAKLIWNGKTNEVCNPIAASSIKTE</sequence>
<reference evidence="1" key="1">
    <citation type="submission" date="2019-02" db="EMBL/GenBank/DDBJ databases">
        <authorList>
            <person name="Gruber-Vodicka R. H."/>
            <person name="Seah K. B. B."/>
        </authorList>
    </citation>
    <scope>NUCLEOTIDE SEQUENCE</scope>
    <source>
        <strain evidence="1">BECK_M7</strain>
    </source>
</reference>
<name>A0A450UVH2_9GAMM</name>
<gene>
    <name evidence="1" type="ORF">BECKLFY1418B_GA0070995_108515</name>
</gene>
<organism evidence="1">
    <name type="scientific">Candidatus Kentrum sp. LFY</name>
    <dbReference type="NCBI Taxonomy" id="2126342"/>
    <lineage>
        <taxon>Bacteria</taxon>
        <taxon>Pseudomonadati</taxon>
        <taxon>Pseudomonadota</taxon>
        <taxon>Gammaproteobacteria</taxon>
        <taxon>Candidatus Kentrum</taxon>
    </lineage>
</organism>
<evidence type="ECO:0000313" key="1">
    <source>
        <dbReference type="EMBL" id="VFJ96476.1"/>
    </source>
</evidence>
<dbReference type="EMBL" id="CAADFF010000085">
    <property type="protein sequence ID" value="VFJ96476.1"/>
    <property type="molecule type" value="Genomic_DNA"/>
</dbReference>
<protein>
    <submittedName>
        <fullName evidence="1">Uncharacterized protein</fullName>
    </submittedName>
</protein>
<accession>A0A450UVH2</accession>
<proteinExistence type="predicted"/>
<dbReference type="AlphaFoldDB" id="A0A450UVH2"/>